<evidence type="ECO:0000256" key="5">
    <source>
        <dbReference type="ARBA" id="ARBA00023242"/>
    </source>
</evidence>
<accession>A0A9P8MPN9</accession>
<evidence type="ECO:0000313" key="8">
    <source>
        <dbReference type="Proteomes" id="UP000824596"/>
    </source>
</evidence>
<dbReference type="GO" id="GO:0003677">
    <property type="term" value="F:DNA binding"/>
    <property type="evidence" value="ECO:0007669"/>
    <property type="project" value="InterPro"/>
</dbReference>
<dbReference type="GO" id="GO:0005730">
    <property type="term" value="C:nucleolus"/>
    <property type="evidence" value="ECO:0007669"/>
    <property type="project" value="UniProtKB-SubCell"/>
</dbReference>
<keyword evidence="8" id="KW-1185">Reference proteome</keyword>
<dbReference type="InterPro" id="IPR009668">
    <property type="entry name" value="RNA_pol-assoc_fac_A49-like"/>
</dbReference>
<dbReference type="Pfam" id="PF06870">
    <property type="entry name" value="RNA_pol_I_A49"/>
    <property type="match status" value="1"/>
</dbReference>
<evidence type="ECO:0000256" key="4">
    <source>
        <dbReference type="ARBA" id="ARBA00023163"/>
    </source>
</evidence>
<dbReference type="Proteomes" id="UP000824596">
    <property type="component" value="Unassembled WGS sequence"/>
</dbReference>
<evidence type="ECO:0000256" key="2">
    <source>
        <dbReference type="ARBA" id="ARBA00009430"/>
    </source>
</evidence>
<dbReference type="AlphaFoldDB" id="A0A9P8MPN9"/>
<feature type="region of interest" description="Disordered" evidence="6">
    <location>
        <begin position="1"/>
        <end position="32"/>
    </location>
</feature>
<dbReference type="PANTHER" id="PTHR14440">
    <property type="entry name" value="DNA-DIRECTED RNA POLYMERASE I SUBUNIT RPA49"/>
    <property type="match status" value="1"/>
</dbReference>
<dbReference type="GO" id="GO:0000428">
    <property type="term" value="C:DNA-directed RNA polymerase complex"/>
    <property type="evidence" value="ECO:0007669"/>
    <property type="project" value="UniProtKB-KW"/>
</dbReference>
<evidence type="ECO:0000256" key="6">
    <source>
        <dbReference type="SAM" id="MobiDB-lite"/>
    </source>
</evidence>
<keyword evidence="3" id="KW-0240">DNA-directed RNA polymerase</keyword>
<evidence type="ECO:0000313" key="7">
    <source>
        <dbReference type="EMBL" id="KAH0959147.1"/>
    </source>
</evidence>
<name>A0A9P8MPN9_9HYPO</name>
<keyword evidence="4" id="KW-0804">Transcription</keyword>
<proteinExistence type="inferred from homology"/>
<dbReference type="GeneID" id="68358737"/>
<comment type="subcellular location">
    <subcellularLocation>
        <location evidence="1">Nucleus</location>
        <location evidence="1">Nucleolus</location>
    </subcellularLocation>
</comment>
<dbReference type="RefSeq" id="XP_044716660.1">
    <property type="nucleotide sequence ID" value="XM_044868079.1"/>
</dbReference>
<gene>
    <name evidence="7" type="ORF">HRG_09608</name>
</gene>
<dbReference type="OrthoDB" id="532500at2759"/>
<comment type="similarity">
    <text evidence="2">Belongs to the eukaryotic RPA49/POLR1E RNA polymerase subunit family.</text>
</comment>
<comment type="caution">
    <text evidence="7">The sequence shown here is derived from an EMBL/GenBank/DDBJ whole genome shotgun (WGS) entry which is preliminary data.</text>
</comment>
<dbReference type="GO" id="GO:0006351">
    <property type="term" value="P:DNA-templated transcription"/>
    <property type="evidence" value="ECO:0007669"/>
    <property type="project" value="InterPro"/>
</dbReference>
<sequence length="445" mass="49707">MAEAGSKKRKRDGEASGKPKKKVVLDAPPSTATVSSILRPKLCPPVIATTPGIELPQKLLFRSYQPRADPKAKSKHGKQTDAQELLLHSTAHHSLEYTGTEEAPRGSKPLLNHYLGIYDPSTGKLEVIEAKKMVVRGQVRSRQEAAVSAKENEAKQSAMERKTDLGQTFGTKKAKKAIRENVLNAIAPLKKAGDATMTKIDNASRAMLSSVGAVTSLMATREELQTAVDEAKPVPKANLEATSASDVYDPEVIIGGDILSLVPIREWQEKARRKEGVQVPSRFVATRINALAVDDDTITRLRVLRYLDLVLRFFFFSKEGRQRGTRRVPSPDKLRELMAGIPDAVIENIRRKFSDAGTLRKFHVDLLITHCCAFAFIVDNFEVCTKELREDLKLGEDREMNQYFHEVGGRVKRINNKELGQSWCVAKLELPLDFPKQRRIAPRRR</sequence>
<organism evidence="7 8">
    <name type="scientific">Hirsutella rhossiliensis</name>
    <dbReference type="NCBI Taxonomy" id="111463"/>
    <lineage>
        <taxon>Eukaryota</taxon>
        <taxon>Fungi</taxon>
        <taxon>Dikarya</taxon>
        <taxon>Ascomycota</taxon>
        <taxon>Pezizomycotina</taxon>
        <taxon>Sordariomycetes</taxon>
        <taxon>Hypocreomycetidae</taxon>
        <taxon>Hypocreales</taxon>
        <taxon>Ophiocordycipitaceae</taxon>
        <taxon>Hirsutella</taxon>
    </lineage>
</organism>
<keyword evidence="5" id="KW-0539">Nucleus</keyword>
<reference evidence="7" key="1">
    <citation type="submission" date="2021-09" db="EMBL/GenBank/DDBJ databases">
        <title>A high-quality genome of the endoparasitic fungus Hirsutella rhossiliensis with a comparison of Hirsutella genomes reveals transposable elements contributing to genome size variation.</title>
        <authorList>
            <person name="Lin R."/>
            <person name="Jiao Y."/>
            <person name="Sun X."/>
            <person name="Ling J."/>
            <person name="Xie B."/>
            <person name="Cheng X."/>
        </authorList>
    </citation>
    <scope>NUCLEOTIDE SEQUENCE</scope>
    <source>
        <strain evidence="7">HR02</strain>
    </source>
</reference>
<evidence type="ECO:0000256" key="3">
    <source>
        <dbReference type="ARBA" id="ARBA00022478"/>
    </source>
</evidence>
<protein>
    <submittedName>
        <fullName evidence="7">A49-like RNA polymerase I associated factor domain-containing protein</fullName>
    </submittedName>
</protein>
<evidence type="ECO:0000256" key="1">
    <source>
        <dbReference type="ARBA" id="ARBA00004604"/>
    </source>
</evidence>
<dbReference type="EMBL" id="JAIZPD010000013">
    <property type="protein sequence ID" value="KAH0959147.1"/>
    <property type="molecule type" value="Genomic_DNA"/>
</dbReference>